<evidence type="ECO:0000313" key="2">
    <source>
        <dbReference type="EMBL" id="RST87142.1"/>
    </source>
</evidence>
<dbReference type="PANTHER" id="PTHR12110">
    <property type="entry name" value="HYDROXYPYRUVATE ISOMERASE"/>
    <property type="match status" value="1"/>
</dbReference>
<dbReference type="Pfam" id="PF01261">
    <property type="entry name" value="AP_endonuc_2"/>
    <property type="match status" value="1"/>
</dbReference>
<dbReference type="GO" id="GO:0016853">
    <property type="term" value="F:isomerase activity"/>
    <property type="evidence" value="ECO:0007669"/>
    <property type="project" value="UniProtKB-KW"/>
</dbReference>
<keyword evidence="3" id="KW-1185">Reference proteome</keyword>
<dbReference type="InterPro" id="IPR050312">
    <property type="entry name" value="IolE/XylAMocC-like"/>
</dbReference>
<gene>
    <name evidence="2" type="ORF">EJC49_06770</name>
</gene>
<evidence type="ECO:0000313" key="3">
    <source>
        <dbReference type="Proteomes" id="UP000278398"/>
    </source>
</evidence>
<dbReference type="SUPFAM" id="SSF51658">
    <property type="entry name" value="Xylose isomerase-like"/>
    <property type="match status" value="1"/>
</dbReference>
<evidence type="ECO:0000259" key="1">
    <source>
        <dbReference type="Pfam" id="PF01261"/>
    </source>
</evidence>
<reference evidence="2 3" key="1">
    <citation type="submission" date="2018-12" db="EMBL/GenBank/DDBJ databases">
        <title>Mesorhizobium carbonis sp. nov., isolated from coal mine water.</title>
        <authorList>
            <person name="Xin W."/>
            <person name="Xu Z."/>
            <person name="Xiang F."/>
            <person name="Zhang J."/>
            <person name="Xi L."/>
            <person name="Liu J."/>
        </authorList>
    </citation>
    <scope>NUCLEOTIDE SEQUENCE [LARGE SCALE GENOMIC DNA]</scope>
    <source>
        <strain evidence="2 3">B2.3</strain>
    </source>
</reference>
<dbReference type="AlphaFoldDB" id="A0A429Z093"/>
<protein>
    <submittedName>
        <fullName evidence="2">Sugar phosphate isomerase/epimerase</fullName>
    </submittedName>
</protein>
<dbReference type="EMBL" id="RWKW01000025">
    <property type="protein sequence ID" value="RST87142.1"/>
    <property type="molecule type" value="Genomic_DNA"/>
</dbReference>
<sequence length="309" mass="33941">MLPNGVPGTGITAQKRSNDLSDFGDELDRVEALGVDFVELSTFDMDVVVGGRVRRPQLEALKRACAGRSVGYSVHGPLAINLMDEPYRLQRHMDVLAASLEVTAELGAAHYVIHSGLAPVQQSEGIEAAYGRQREALARAGDTARASDIVLCVETLFAGFDGKVHASSPRRLAAELAAIDHPNVMATIDFSHAWLMLDWNGRRDDFVEEIVALAPHARHLHVHDSFGRQDDIWMYTEGERLAYGHGDLHLPVGWGNIPWETLMAECVFPHGVVFNIELNQRYWYAAQETVDATRSLAASARTRAHAVAA</sequence>
<name>A0A429Z093_9HYPH</name>
<accession>A0A429Z093</accession>
<dbReference type="InterPro" id="IPR036237">
    <property type="entry name" value="Xyl_isomerase-like_sf"/>
</dbReference>
<dbReference type="OrthoDB" id="127676at2"/>
<dbReference type="Proteomes" id="UP000278398">
    <property type="component" value="Unassembled WGS sequence"/>
</dbReference>
<organism evidence="2 3">
    <name type="scientific">Aquibium carbonis</name>
    <dbReference type="NCBI Taxonomy" id="2495581"/>
    <lineage>
        <taxon>Bacteria</taxon>
        <taxon>Pseudomonadati</taxon>
        <taxon>Pseudomonadota</taxon>
        <taxon>Alphaproteobacteria</taxon>
        <taxon>Hyphomicrobiales</taxon>
        <taxon>Phyllobacteriaceae</taxon>
        <taxon>Aquibium</taxon>
    </lineage>
</organism>
<dbReference type="InterPro" id="IPR013022">
    <property type="entry name" value="Xyl_isomerase-like_TIM-brl"/>
</dbReference>
<keyword evidence="2" id="KW-0413">Isomerase</keyword>
<feature type="domain" description="Xylose isomerase-like TIM barrel" evidence="1">
    <location>
        <begin position="27"/>
        <end position="264"/>
    </location>
</feature>
<dbReference type="RefSeq" id="WP_126698703.1">
    <property type="nucleotide sequence ID" value="NZ_RWKW01000025.1"/>
</dbReference>
<proteinExistence type="predicted"/>
<dbReference type="Gene3D" id="3.20.20.150">
    <property type="entry name" value="Divalent-metal-dependent TIM barrel enzymes"/>
    <property type="match status" value="1"/>
</dbReference>
<comment type="caution">
    <text evidence="2">The sequence shown here is derived from an EMBL/GenBank/DDBJ whole genome shotgun (WGS) entry which is preliminary data.</text>
</comment>